<dbReference type="Proteomes" id="UP000009296">
    <property type="component" value="Chromosome"/>
</dbReference>
<dbReference type="PANTHER" id="PTHR12526">
    <property type="entry name" value="GLYCOSYLTRANSFERASE"/>
    <property type="match status" value="1"/>
</dbReference>
<dbReference type="PANTHER" id="PTHR12526:SF630">
    <property type="entry name" value="GLYCOSYLTRANSFERASE"/>
    <property type="match status" value="1"/>
</dbReference>
<gene>
    <name evidence="2" type="ordered locus">Metok_0050</name>
</gene>
<dbReference type="Pfam" id="PF00534">
    <property type="entry name" value="Glycos_transf_1"/>
    <property type="match status" value="1"/>
</dbReference>
<keyword evidence="2" id="KW-0808">Transferase</keyword>
<protein>
    <submittedName>
        <fullName evidence="2">Glycosyl transferase group 1</fullName>
    </submittedName>
</protein>
<organism evidence="2 3">
    <name type="scientific">Methanothermococcus okinawensis (strain DSM 14208 / JCM 11175 / IH1)</name>
    <dbReference type="NCBI Taxonomy" id="647113"/>
    <lineage>
        <taxon>Archaea</taxon>
        <taxon>Methanobacteriati</taxon>
        <taxon>Methanobacteriota</taxon>
        <taxon>Methanomada group</taxon>
        <taxon>Methanococci</taxon>
        <taxon>Methanococcales</taxon>
        <taxon>Methanococcaceae</taxon>
        <taxon>Methanothermococcus</taxon>
    </lineage>
</organism>
<dbReference type="eggNOG" id="arCOG01403">
    <property type="taxonomic scope" value="Archaea"/>
</dbReference>
<dbReference type="AlphaFoldDB" id="F8AMK7"/>
<accession>F8AMK7</accession>
<dbReference type="KEGG" id="mok:Metok_0050"/>
<evidence type="ECO:0000259" key="1">
    <source>
        <dbReference type="Pfam" id="PF00534"/>
    </source>
</evidence>
<dbReference type="EMBL" id="CP002792">
    <property type="protein sequence ID" value="AEH06048.1"/>
    <property type="molecule type" value="Genomic_DNA"/>
</dbReference>
<dbReference type="SUPFAM" id="SSF53756">
    <property type="entry name" value="UDP-Glycosyltransferase/glycogen phosphorylase"/>
    <property type="match status" value="1"/>
</dbReference>
<sequence length="339" mass="39742">MNKNIYLISWYFPSFPGGAEKSIMQELKKYQKNGYNVFVICFDEYYSKGKFNIDGVSGINYGLKLQFPSILRFYGLLFNKRYIWNILNMYINSIKKSEVLTQTLIAPIVAEFCIKHSIKYTYYLRDELNLNEFHNYEKGFRKILKTLKTVIEFPAIRYYKVKNIIALKNAHKIISNSKFMHNLLKKKYGLDSEIIYPDICYSHLDKTAMKKENQVYITFIGGENAMKGYDIVLKIAKKMPDEKFLIVGPYHKKFKKGNILFIPYQKNVMEIYKVSKLILMPSRWNEAFGRIVLEANYLGIPVIASNRGGLPEANNNKELIISDLENIGEWIRKIRQSIK</sequence>
<evidence type="ECO:0000313" key="3">
    <source>
        <dbReference type="Proteomes" id="UP000009296"/>
    </source>
</evidence>
<keyword evidence="3" id="KW-1185">Reference proteome</keyword>
<dbReference type="InterPro" id="IPR001296">
    <property type="entry name" value="Glyco_trans_1"/>
</dbReference>
<dbReference type="STRING" id="647113.Metok_0050"/>
<name>F8AMK7_METOI</name>
<dbReference type="CDD" id="cd03801">
    <property type="entry name" value="GT4_PimA-like"/>
    <property type="match status" value="1"/>
</dbReference>
<dbReference type="GeneID" id="10772166"/>
<dbReference type="GO" id="GO:0016757">
    <property type="term" value="F:glycosyltransferase activity"/>
    <property type="evidence" value="ECO:0007669"/>
    <property type="project" value="InterPro"/>
</dbReference>
<dbReference type="RefSeq" id="WP_013866234.1">
    <property type="nucleotide sequence ID" value="NC_015636.1"/>
</dbReference>
<evidence type="ECO:0000313" key="2">
    <source>
        <dbReference type="EMBL" id="AEH06048.1"/>
    </source>
</evidence>
<dbReference type="HOGENOM" id="CLU_009583_35_2_2"/>
<dbReference type="OrthoDB" id="61793at2157"/>
<reference evidence="2" key="1">
    <citation type="submission" date="2011-05" db="EMBL/GenBank/DDBJ databases">
        <title>Complete sequence of chromosome of Methanothermococcus okinawensis IH1.</title>
        <authorList>
            <consortium name="US DOE Joint Genome Institute"/>
            <person name="Lucas S."/>
            <person name="Han J."/>
            <person name="Lapidus A."/>
            <person name="Cheng J.-F."/>
            <person name="Goodwin L."/>
            <person name="Pitluck S."/>
            <person name="Peters L."/>
            <person name="Mikhailova N."/>
            <person name="Held B."/>
            <person name="Han C."/>
            <person name="Tapia R."/>
            <person name="Land M."/>
            <person name="Hauser L."/>
            <person name="Kyrpides N."/>
            <person name="Ivanova N."/>
            <person name="Pagani I."/>
            <person name="Sieprawska-Lupa M."/>
            <person name="Takai K."/>
            <person name="Miyazaki J."/>
            <person name="Whitman W."/>
            <person name="Woyke T."/>
        </authorList>
    </citation>
    <scope>NUCLEOTIDE SEQUENCE [LARGE SCALE GENOMIC DNA]</scope>
    <source>
        <strain evidence="2">IH1</strain>
    </source>
</reference>
<proteinExistence type="predicted"/>
<dbReference type="Gene3D" id="3.40.50.2000">
    <property type="entry name" value="Glycogen Phosphorylase B"/>
    <property type="match status" value="2"/>
</dbReference>
<feature type="domain" description="Glycosyl transferase family 1" evidence="1">
    <location>
        <begin position="210"/>
        <end position="336"/>
    </location>
</feature>